<protein>
    <recommendedName>
        <fullName evidence="4">Aspartic peptidase DDI1-type domain-containing protein</fullName>
    </recommendedName>
</protein>
<keyword evidence="3" id="KW-1185">Reference proteome</keyword>
<name>A0A2I0B7L4_9ASPA</name>
<accession>A0A2I0B7L4</accession>
<organism evidence="2 3">
    <name type="scientific">Apostasia shenzhenica</name>
    <dbReference type="NCBI Taxonomy" id="1088818"/>
    <lineage>
        <taxon>Eukaryota</taxon>
        <taxon>Viridiplantae</taxon>
        <taxon>Streptophyta</taxon>
        <taxon>Embryophyta</taxon>
        <taxon>Tracheophyta</taxon>
        <taxon>Spermatophyta</taxon>
        <taxon>Magnoliopsida</taxon>
        <taxon>Liliopsida</taxon>
        <taxon>Asparagales</taxon>
        <taxon>Orchidaceae</taxon>
        <taxon>Apostasioideae</taxon>
        <taxon>Apostasia</taxon>
    </lineage>
</organism>
<dbReference type="EMBL" id="KZ451907">
    <property type="protein sequence ID" value="PKA63784.1"/>
    <property type="molecule type" value="Genomic_DNA"/>
</dbReference>
<reference evidence="2 3" key="1">
    <citation type="journal article" date="2017" name="Nature">
        <title>The Apostasia genome and the evolution of orchids.</title>
        <authorList>
            <person name="Zhang G.Q."/>
            <person name="Liu K.W."/>
            <person name="Li Z."/>
            <person name="Lohaus R."/>
            <person name="Hsiao Y.Y."/>
            <person name="Niu S.C."/>
            <person name="Wang J.Y."/>
            <person name="Lin Y.C."/>
            <person name="Xu Q."/>
            <person name="Chen L.J."/>
            <person name="Yoshida K."/>
            <person name="Fujiwara S."/>
            <person name="Wang Z.W."/>
            <person name="Zhang Y.Q."/>
            <person name="Mitsuda N."/>
            <person name="Wang M."/>
            <person name="Liu G.H."/>
            <person name="Pecoraro L."/>
            <person name="Huang H.X."/>
            <person name="Xiao X.J."/>
            <person name="Lin M."/>
            <person name="Wu X.Y."/>
            <person name="Wu W.L."/>
            <person name="Chen Y.Y."/>
            <person name="Chang S.B."/>
            <person name="Sakamoto S."/>
            <person name="Ohme-Takagi M."/>
            <person name="Yagi M."/>
            <person name="Zeng S.J."/>
            <person name="Shen C.Y."/>
            <person name="Yeh C.M."/>
            <person name="Luo Y.B."/>
            <person name="Tsai W.C."/>
            <person name="Van de Peer Y."/>
            <person name="Liu Z.J."/>
        </authorList>
    </citation>
    <scope>NUCLEOTIDE SEQUENCE [LARGE SCALE GENOMIC DNA]</scope>
    <source>
        <strain evidence="3">cv. Shenzhen</strain>
        <tissue evidence="2">Stem</tissue>
    </source>
</reference>
<dbReference type="OrthoDB" id="696591at2759"/>
<dbReference type="AlphaFoldDB" id="A0A2I0B7L4"/>
<dbReference type="CDD" id="cd00303">
    <property type="entry name" value="retropepsin_like"/>
    <property type="match status" value="1"/>
</dbReference>
<feature type="compositionally biased region" description="Acidic residues" evidence="1">
    <location>
        <begin position="1"/>
        <end position="20"/>
    </location>
</feature>
<evidence type="ECO:0008006" key="4">
    <source>
        <dbReference type="Google" id="ProtNLM"/>
    </source>
</evidence>
<feature type="region of interest" description="Disordered" evidence="1">
    <location>
        <begin position="1"/>
        <end position="23"/>
    </location>
</feature>
<evidence type="ECO:0000313" key="3">
    <source>
        <dbReference type="Proteomes" id="UP000236161"/>
    </source>
</evidence>
<evidence type="ECO:0000313" key="2">
    <source>
        <dbReference type="EMBL" id="PKA63784.1"/>
    </source>
</evidence>
<sequence>MIQTEELENTEEKQPEEENLEEQKAAHLSLHAITGIPSYSTMAVKGKLGIHEIHTLIDSGSTHNFVDPGILKGVEGKCEIVSNQLVKLATGVILNTQQVVRGLKWKMYGKEFLTDAMVLPLTRSAVAVYVGSN</sequence>
<dbReference type="Proteomes" id="UP000236161">
    <property type="component" value="Unassembled WGS sequence"/>
</dbReference>
<gene>
    <name evidence="2" type="ORF">AXF42_Ash017068</name>
</gene>
<evidence type="ECO:0000256" key="1">
    <source>
        <dbReference type="SAM" id="MobiDB-lite"/>
    </source>
</evidence>
<dbReference type="Gene3D" id="2.40.70.10">
    <property type="entry name" value="Acid Proteases"/>
    <property type="match status" value="1"/>
</dbReference>
<proteinExistence type="predicted"/>
<dbReference type="InterPro" id="IPR021109">
    <property type="entry name" value="Peptidase_aspartic_dom_sf"/>
</dbReference>